<protein>
    <submittedName>
        <fullName evidence="2">Uncharacterized protein</fullName>
    </submittedName>
</protein>
<name>A0A1R3KCW5_COCAP</name>
<dbReference type="AlphaFoldDB" id="A0A1R3KCW5"/>
<reference evidence="2 3" key="1">
    <citation type="submission" date="2013-09" db="EMBL/GenBank/DDBJ databases">
        <title>Corchorus capsularis genome sequencing.</title>
        <authorList>
            <person name="Alam M."/>
            <person name="Haque M.S."/>
            <person name="Islam M.S."/>
            <person name="Emdad E.M."/>
            <person name="Islam M.M."/>
            <person name="Ahmed B."/>
            <person name="Halim A."/>
            <person name="Hossen Q.M.M."/>
            <person name="Hossain M.Z."/>
            <person name="Ahmed R."/>
            <person name="Khan M.M."/>
            <person name="Islam R."/>
            <person name="Rashid M.M."/>
            <person name="Khan S.A."/>
            <person name="Rahman M.S."/>
            <person name="Alam M."/>
        </authorList>
    </citation>
    <scope>NUCLEOTIDE SEQUENCE [LARGE SCALE GENOMIC DNA]</scope>
    <source>
        <strain evidence="3">cv. CVL-1</strain>
        <tissue evidence="2">Whole seedling</tissue>
    </source>
</reference>
<feature type="region of interest" description="Disordered" evidence="1">
    <location>
        <begin position="1"/>
        <end position="26"/>
    </location>
</feature>
<dbReference type="Proteomes" id="UP000188268">
    <property type="component" value="Unassembled WGS sequence"/>
</dbReference>
<organism evidence="2 3">
    <name type="scientific">Corchorus capsularis</name>
    <name type="common">Jute</name>
    <dbReference type="NCBI Taxonomy" id="210143"/>
    <lineage>
        <taxon>Eukaryota</taxon>
        <taxon>Viridiplantae</taxon>
        <taxon>Streptophyta</taxon>
        <taxon>Embryophyta</taxon>
        <taxon>Tracheophyta</taxon>
        <taxon>Spermatophyta</taxon>
        <taxon>Magnoliopsida</taxon>
        <taxon>eudicotyledons</taxon>
        <taxon>Gunneridae</taxon>
        <taxon>Pentapetalae</taxon>
        <taxon>rosids</taxon>
        <taxon>malvids</taxon>
        <taxon>Malvales</taxon>
        <taxon>Malvaceae</taxon>
        <taxon>Grewioideae</taxon>
        <taxon>Apeibeae</taxon>
        <taxon>Corchorus</taxon>
    </lineage>
</organism>
<keyword evidence="3" id="KW-1185">Reference proteome</keyword>
<evidence type="ECO:0000313" key="3">
    <source>
        <dbReference type="Proteomes" id="UP000188268"/>
    </source>
</evidence>
<accession>A0A1R3KCW5</accession>
<sequence>MEAAVIDAGSKLLKAGPAVPDQAPSM</sequence>
<dbReference type="EMBL" id="AWWV01005545">
    <property type="protein sequence ID" value="OMP04931.1"/>
    <property type="molecule type" value="Genomic_DNA"/>
</dbReference>
<gene>
    <name evidence="2" type="ORF">CCACVL1_02098</name>
</gene>
<dbReference type="Gramene" id="OMP04931">
    <property type="protein sequence ID" value="OMP04931"/>
    <property type="gene ID" value="CCACVL1_02098"/>
</dbReference>
<evidence type="ECO:0000256" key="1">
    <source>
        <dbReference type="SAM" id="MobiDB-lite"/>
    </source>
</evidence>
<proteinExistence type="predicted"/>
<evidence type="ECO:0000313" key="2">
    <source>
        <dbReference type="EMBL" id="OMP04931.1"/>
    </source>
</evidence>
<feature type="non-terminal residue" evidence="2">
    <location>
        <position position="26"/>
    </location>
</feature>
<comment type="caution">
    <text evidence="2">The sequence shown here is derived from an EMBL/GenBank/DDBJ whole genome shotgun (WGS) entry which is preliminary data.</text>
</comment>